<keyword evidence="10" id="KW-1185">Reference proteome</keyword>
<comment type="similarity">
    <text evidence="3">In the C-terminal section; belongs to the pectinesterase family.</text>
</comment>
<dbReference type="UniPathway" id="UPA00545">
    <property type="reaction ID" value="UER00823"/>
</dbReference>
<evidence type="ECO:0000256" key="3">
    <source>
        <dbReference type="ARBA" id="ARBA00007786"/>
    </source>
</evidence>
<dbReference type="GO" id="GO:0030599">
    <property type="term" value="F:pectinesterase activity"/>
    <property type="evidence" value="ECO:0007669"/>
    <property type="project" value="UniProtKB-EC"/>
</dbReference>
<gene>
    <name evidence="9" type="ORF">Acr_26g0001810</name>
</gene>
<dbReference type="GO" id="GO:0045490">
    <property type="term" value="P:pectin catabolic process"/>
    <property type="evidence" value="ECO:0007669"/>
    <property type="project" value="UniProtKB-UniPathway"/>
</dbReference>
<evidence type="ECO:0000313" key="9">
    <source>
        <dbReference type="EMBL" id="GFZ16911.1"/>
    </source>
</evidence>
<evidence type="ECO:0000313" key="10">
    <source>
        <dbReference type="Proteomes" id="UP000585474"/>
    </source>
</evidence>
<dbReference type="Gene3D" id="1.20.140.40">
    <property type="entry name" value="Invertase/pectin methylesterase inhibitor family protein"/>
    <property type="match status" value="1"/>
</dbReference>
<dbReference type="OrthoDB" id="2684236at2759"/>
<evidence type="ECO:0000256" key="4">
    <source>
        <dbReference type="ARBA" id="ARBA00022801"/>
    </source>
</evidence>
<feature type="region of interest" description="Disordered" evidence="7">
    <location>
        <begin position="1"/>
        <end position="22"/>
    </location>
</feature>
<dbReference type="InterPro" id="IPR006501">
    <property type="entry name" value="Pectinesterase_inhib_dom"/>
</dbReference>
<dbReference type="InterPro" id="IPR011050">
    <property type="entry name" value="Pectin_lyase_fold/virulence"/>
</dbReference>
<comment type="catalytic activity">
    <reaction evidence="6">
        <text>[(1-&gt;4)-alpha-D-galacturonosyl methyl ester](n) + n H2O = [(1-&gt;4)-alpha-D-galacturonosyl](n) + n methanol + n H(+)</text>
        <dbReference type="Rhea" id="RHEA:22380"/>
        <dbReference type="Rhea" id="RHEA-COMP:14570"/>
        <dbReference type="Rhea" id="RHEA-COMP:14573"/>
        <dbReference type="ChEBI" id="CHEBI:15377"/>
        <dbReference type="ChEBI" id="CHEBI:15378"/>
        <dbReference type="ChEBI" id="CHEBI:17790"/>
        <dbReference type="ChEBI" id="CHEBI:140522"/>
        <dbReference type="ChEBI" id="CHEBI:140523"/>
        <dbReference type="EC" id="3.1.1.11"/>
    </reaction>
</comment>
<protein>
    <submittedName>
        <fullName evidence="9">Enolase</fullName>
    </submittedName>
</protein>
<dbReference type="CDD" id="cd15799">
    <property type="entry name" value="PMEI-like_4"/>
    <property type="match status" value="1"/>
</dbReference>
<evidence type="ECO:0000256" key="5">
    <source>
        <dbReference type="ARBA" id="ARBA00023085"/>
    </source>
</evidence>
<dbReference type="Pfam" id="PF01095">
    <property type="entry name" value="Pectinesterase"/>
    <property type="match status" value="1"/>
</dbReference>
<comment type="pathway">
    <text evidence="1">Glycan metabolism; pectin degradation; 2-dehydro-3-deoxy-D-gluconate from pectin: step 1/5.</text>
</comment>
<dbReference type="InterPro" id="IPR012334">
    <property type="entry name" value="Pectin_lyas_fold"/>
</dbReference>
<proteinExistence type="inferred from homology"/>
<dbReference type="NCBIfam" id="TIGR01614">
    <property type="entry name" value="PME_inhib"/>
    <property type="match status" value="1"/>
</dbReference>
<comment type="similarity">
    <text evidence="2">In the N-terminal section; belongs to the PMEI family.</text>
</comment>
<accession>A0A7J0H1Q9</accession>
<reference evidence="9 10" key="1">
    <citation type="submission" date="2019-07" db="EMBL/GenBank/DDBJ databases">
        <title>De Novo Assembly of kiwifruit Actinidia rufa.</title>
        <authorList>
            <person name="Sugita-Konishi S."/>
            <person name="Sato K."/>
            <person name="Mori E."/>
            <person name="Abe Y."/>
            <person name="Kisaki G."/>
            <person name="Hamano K."/>
            <person name="Suezawa K."/>
            <person name="Otani M."/>
            <person name="Fukuda T."/>
            <person name="Manabe T."/>
            <person name="Gomi K."/>
            <person name="Tabuchi M."/>
            <person name="Akimitsu K."/>
            <person name="Kataoka I."/>
        </authorList>
    </citation>
    <scope>NUCLEOTIDE SEQUENCE [LARGE SCALE GENOMIC DNA]</scope>
    <source>
        <strain evidence="10">cv. Fuchu</strain>
    </source>
</reference>
<dbReference type="SMART" id="SM00856">
    <property type="entry name" value="PMEI"/>
    <property type="match status" value="1"/>
</dbReference>
<organism evidence="9 10">
    <name type="scientific">Actinidia rufa</name>
    <dbReference type="NCBI Taxonomy" id="165716"/>
    <lineage>
        <taxon>Eukaryota</taxon>
        <taxon>Viridiplantae</taxon>
        <taxon>Streptophyta</taxon>
        <taxon>Embryophyta</taxon>
        <taxon>Tracheophyta</taxon>
        <taxon>Spermatophyta</taxon>
        <taxon>Magnoliopsida</taxon>
        <taxon>eudicotyledons</taxon>
        <taxon>Gunneridae</taxon>
        <taxon>Pentapetalae</taxon>
        <taxon>asterids</taxon>
        <taxon>Ericales</taxon>
        <taxon>Actinidiaceae</taxon>
        <taxon>Actinidia</taxon>
    </lineage>
</organism>
<name>A0A7J0H1Q9_9ERIC</name>
<dbReference type="PANTHER" id="PTHR34365:SF2">
    <property type="entry name" value="ENOLASE (DUF1399)"/>
    <property type="match status" value="1"/>
</dbReference>
<dbReference type="Pfam" id="PF04043">
    <property type="entry name" value="PMEI"/>
    <property type="match status" value="1"/>
</dbReference>
<dbReference type="Gene3D" id="2.160.20.10">
    <property type="entry name" value="Single-stranded right-handed beta-helix, Pectin lyase-like"/>
    <property type="match status" value="1"/>
</dbReference>
<dbReference type="InterPro" id="IPR000070">
    <property type="entry name" value="Pectinesterase_cat"/>
</dbReference>
<dbReference type="PANTHER" id="PTHR34365">
    <property type="entry name" value="ENOLASE (DUF1399)"/>
    <property type="match status" value="1"/>
</dbReference>
<dbReference type="EMBL" id="BJWL01000026">
    <property type="protein sequence ID" value="GFZ16911.1"/>
    <property type="molecule type" value="Genomic_DNA"/>
</dbReference>
<dbReference type="Pfam" id="PF07173">
    <property type="entry name" value="GRDP-like"/>
    <property type="match status" value="1"/>
</dbReference>
<dbReference type="InterPro" id="IPR009836">
    <property type="entry name" value="GRDP-like"/>
</dbReference>
<feature type="domain" description="Pectinesterase inhibitor" evidence="8">
    <location>
        <begin position="752"/>
        <end position="907"/>
    </location>
</feature>
<evidence type="ECO:0000256" key="1">
    <source>
        <dbReference type="ARBA" id="ARBA00005184"/>
    </source>
</evidence>
<feature type="compositionally biased region" description="Polar residues" evidence="7">
    <location>
        <begin position="13"/>
        <end position="22"/>
    </location>
</feature>
<dbReference type="Pfam" id="PF25335">
    <property type="entry name" value="GRDP_C"/>
    <property type="match status" value="1"/>
</dbReference>
<evidence type="ECO:0000256" key="7">
    <source>
        <dbReference type="SAM" id="MobiDB-lite"/>
    </source>
</evidence>
<keyword evidence="4" id="KW-0378">Hydrolase</keyword>
<comment type="caution">
    <text evidence="9">The sequence shown here is derived from an EMBL/GenBank/DDBJ whole genome shotgun (WGS) entry which is preliminary data.</text>
</comment>
<dbReference type="InterPro" id="IPR057518">
    <property type="entry name" value="GRDP_C"/>
</dbReference>
<evidence type="ECO:0000259" key="8">
    <source>
        <dbReference type="SMART" id="SM00856"/>
    </source>
</evidence>
<keyword evidence="5" id="KW-0063">Aspartyl esterase</keyword>
<sequence>MSSASRDGAGNVSDGSSTRSLSEISDEETVRVGVDLVSAARRNIGFLRVVAESDWLHHKPTISEAIRRYDKLWMPLISDLTVGSTLQMVLPPIDIEWVWFCHTLNPVSYRQYCESRFSKLIGKPAIFNEENEEYALTRCRDIWISRYPSESFENELGSDESASCVTNEELLSQVLKLRNLYTKFAEPYMLETIYLISARKRYKRFLYLMQRFSYGCGRLVPASDILLMWVNHQSYPMVYEADMREMEGDMGKVAAVWEEVNEEEMEETKKLWVKTFDQPYETAGGETNIGAAKVKPPVHWEVADDDVNVRYKSMLPRFLLEVCVFVKLDSKTKAMQGNKSCEFLRLRTVRCHRELKIDKQVSTFPLESWHKAWHLYCEFGTRGVVLDLRDRGGRCFKGSKIKENVTFLWNDLLRSTSLALEREIEQRVRVVSSITPPVQASYLLKCVPDQVTDDSGAMISDVILRMNQYHPQEGRWLSRTVLDHAGRECFVVRMRVGDGFWRRGAETPTAVAAKVVGTATPIEPSEQWNASWKFSTGDELMIHWEASTSQSGLRCHLKTETSSGTTVKLLVGRKMQYQRRNTGSRNKEYEENTNIVEADQLEGEGEEDGFMTLVRFSEDNPIGKATALLNWKLLVVEFSPEEDAVFVLLLCISILRSVSEMRKEDVGNLLIRRRLKEARLGDRDWASVILHPSSCSPSISSPHLQLWYCNAKAVMASDDNSRLPTSSYSLVEGGDKLFKRGLISFLSYDNQTIHSMIFQTCNNVGNQTSCLSNIQARLGKLDNNNPTSILKAALEATLNEARLAIDMVTKFNTLSVSLREQIAIQDCKELLDFSVSELAWSLAEMNKIRAGSRSVHTEGNLKAWLSAALSNQDTCLEGFEGTDRRLARFIKGSLAEVTQLIGNVLTLYSQLHSLPFKPTRNTTTKNKPNPTLNVPKWMTEGDKDLLVSDLNGMHVDAVVALDGTGRYNTIAQAIYEAPSYSNRRNYGPGGSLSGRVQWPGYHKIRDASAANFFTVGRFIDGMSWLPSTGITFTVGLSN</sequence>
<dbReference type="SUPFAM" id="SSF51126">
    <property type="entry name" value="Pectin lyase-like"/>
    <property type="match status" value="1"/>
</dbReference>
<dbReference type="GO" id="GO:0004857">
    <property type="term" value="F:enzyme inhibitor activity"/>
    <property type="evidence" value="ECO:0007669"/>
    <property type="project" value="InterPro"/>
</dbReference>
<dbReference type="GO" id="GO:0042545">
    <property type="term" value="P:cell wall modification"/>
    <property type="evidence" value="ECO:0007669"/>
    <property type="project" value="InterPro"/>
</dbReference>
<dbReference type="InterPro" id="IPR035513">
    <property type="entry name" value="Invertase/methylesterase_inhib"/>
</dbReference>
<dbReference type="SUPFAM" id="SSF101148">
    <property type="entry name" value="Plant invertase/pectin methylesterase inhibitor"/>
    <property type="match status" value="1"/>
</dbReference>
<dbReference type="AlphaFoldDB" id="A0A7J0H1Q9"/>
<dbReference type="Proteomes" id="UP000585474">
    <property type="component" value="Unassembled WGS sequence"/>
</dbReference>
<evidence type="ECO:0000256" key="2">
    <source>
        <dbReference type="ARBA" id="ARBA00006027"/>
    </source>
</evidence>
<evidence type="ECO:0000256" key="6">
    <source>
        <dbReference type="ARBA" id="ARBA00047928"/>
    </source>
</evidence>